<evidence type="ECO:0000313" key="3">
    <source>
        <dbReference type="Proteomes" id="UP000054560"/>
    </source>
</evidence>
<dbReference type="GeneID" id="25910754"/>
<feature type="region of interest" description="Disordered" evidence="1">
    <location>
        <begin position="1"/>
        <end position="31"/>
    </location>
</feature>
<dbReference type="EMBL" id="KQ242780">
    <property type="protein sequence ID" value="KNC77286.1"/>
    <property type="molecule type" value="Genomic_DNA"/>
</dbReference>
<evidence type="ECO:0000313" key="2">
    <source>
        <dbReference type="EMBL" id="KNC77286.1"/>
    </source>
</evidence>
<gene>
    <name evidence="2" type="ORF">SARC_10250</name>
</gene>
<accession>A0A0L0FLB9</accession>
<reference evidence="2 3" key="1">
    <citation type="submission" date="2011-02" db="EMBL/GenBank/DDBJ databases">
        <title>The Genome Sequence of Sphaeroforma arctica JP610.</title>
        <authorList>
            <consortium name="The Broad Institute Genome Sequencing Platform"/>
            <person name="Russ C."/>
            <person name="Cuomo C."/>
            <person name="Young S.K."/>
            <person name="Zeng Q."/>
            <person name="Gargeya S."/>
            <person name="Alvarado L."/>
            <person name="Berlin A."/>
            <person name="Chapman S.B."/>
            <person name="Chen Z."/>
            <person name="Freedman E."/>
            <person name="Gellesch M."/>
            <person name="Goldberg J."/>
            <person name="Griggs A."/>
            <person name="Gujja S."/>
            <person name="Heilman E."/>
            <person name="Heiman D."/>
            <person name="Howarth C."/>
            <person name="Mehta T."/>
            <person name="Neiman D."/>
            <person name="Pearson M."/>
            <person name="Roberts A."/>
            <person name="Saif S."/>
            <person name="Shea T."/>
            <person name="Shenoy N."/>
            <person name="Sisk P."/>
            <person name="Stolte C."/>
            <person name="Sykes S."/>
            <person name="White J."/>
            <person name="Yandava C."/>
            <person name="Burger G."/>
            <person name="Gray M.W."/>
            <person name="Holland P.W.H."/>
            <person name="King N."/>
            <person name="Lang F.B.F."/>
            <person name="Roger A.J."/>
            <person name="Ruiz-Trillo I."/>
            <person name="Haas B."/>
            <person name="Nusbaum C."/>
            <person name="Birren B."/>
        </authorList>
    </citation>
    <scope>NUCLEOTIDE SEQUENCE [LARGE SCALE GENOMIC DNA]</scope>
    <source>
        <strain evidence="2 3">JP610</strain>
    </source>
</reference>
<proteinExistence type="predicted"/>
<feature type="compositionally biased region" description="Basic and acidic residues" evidence="1">
    <location>
        <begin position="1"/>
        <end position="15"/>
    </location>
</feature>
<dbReference type="RefSeq" id="XP_014151188.1">
    <property type="nucleotide sequence ID" value="XM_014295713.1"/>
</dbReference>
<protein>
    <submittedName>
        <fullName evidence="2">Uncharacterized protein</fullName>
    </submittedName>
</protein>
<dbReference type="Proteomes" id="UP000054560">
    <property type="component" value="Unassembled WGS sequence"/>
</dbReference>
<sequence length="76" mass="8250">MGAHRVIGDALERDSIGTTTDSGTESNLLGTDGSEDIKASAYRMFFDDSVSQFSVEEAFLALAGDKYLEMNLNDDH</sequence>
<keyword evidence="3" id="KW-1185">Reference proteome</keyword>
<name>A0A0L0FLB9_9EUKA</name>
<dbReference type="AlphaFoldDB" id="A0A0L0FLB9"/>
<organism evidence="2 3">
    <name type="scientific">Sphaeroforma arctica JP610</name>
    <dbReference type="NCBI Taxonomy" id="667725"/>
    <lineage>
        <taxon>Eukaryota</taxon>
        <taxon>Ichthyosporea</taxon>
        <taxon>Ichthyophonida</taxon>
        <taxon>Sphaeroforma</taxon>
    </lineage>
</organism>
<feature type="compositionally biased region" description="Polar residues" evidence="1">
    <location>
        <begin position="16"/>
        <end position="29"/>
    </location>
</feature>
<evidence type="ECO:0000256" key="1">
    <source>
        <dbReference type="SAM" id="MobiDB-lite"/>
    </source>
</evidence>